<dbReference type="Gene3D" id="3.80.10.10">
    <property type="entry name" value="Ribonuclease Inhibitor"/>
    <property type="match status" value="3"/>
</dbReference>
<dbReference type="FunFam" id="3.80.10.10:FF:000101">
    <property type="entry name" value="LRR receptor-like serine/threonine-protein kinase ERECTA"/>
    <property type="match status" value="1"/>
</dbReference>
<feature type="domain" description="Disease resistance R13L4/SHOC-2-like LRR" evidence="16">
    <location>
        <begin position="96"/>
        <end position="335"/>
    </location>
</feature>
<evidence type="ECO:0000256" key="11">
    <source>
        <dbReference type="ARBA" id="ARBA00023136"/>
    </source>
</evidence>
<dbReference type="PANTHER" id="PTHR48063">
    <property type="entry name" value="LRR RECEPTOR-LIKE KINASE"/>
    <property type="match status" value="1"/>
</dbReference>
<comment type="similarity">
    <text evidence="2">Belongs to the RLP family.</text>
</comment>
<dbReference type="GO" id="GO:0005886">
    <property type="term" value="C:plasma membrane"/>
    <property type="evidence" value="ECO:0007669"/>
    <property type="project" value="UniProtKB-SubCell"/>
</dbReference>
<evidence type="ECO:0000313" key="18">
    <source>
        <dbReference type="Proteomes" id="UP001157418"/>
    </source>
</evidence>
<dbReference type="GO" id="GO:0051707">
    <property type="term" value="P:response to other organism"/>
    <property type="evidence" value="ECO:0007669"/>
    <property type="project" value="UniProtKB-ARBA"/>
</dbReference>
<reference evidence="17 18" key="1">
    <citation type="submission" date="2022-01" db="EMBL/GenBank/DDBJ databases">
        <authorList>
            <person name="Xiong W."/>
            <person name="Schranz E."/>
        </authorList>
    </citation>
    <scope>NUCLEOTIDE SEQUENCE [LARGE SCALE GENOMIC DNA]</scope>
</reference>
<dbReference type="GO" id="GO:0006952">
    <property type="term" value="P:defense response"/>
    <property type="evidence" value="ECO:0007669"/>
    <property type="project" value="UniProtKB-ARBA"/>
</dbReference>
<evidence type="ECO:0000313" key="17">
    <source>
        <dbReference type="EMBL" id="CAH1452663.1"/>
    </source>
</evidence>
<dbReference type="GO" id="GO:0005524">
    <property type="term" value="F:ATP binding"/>
    <property type="evidence" value="ECO:0007669"/>
    <property type="project" value="UniProtKB-KW"/>
</dbReference>
<evidence type="ECO:0000259" key="15">
    <source>
        <dbReference type="Pfam" id="PF08263"/>
    </source>
</evidence>
<evidence type="ECO:0000256" key="14">
    <source>
        <dbReference type="SAM" id="SignalP"/>
    </source>
</evidence>
<name>A0AAU9PQP1_9ASTR</name>
<dbReference type="PROSITE" id="PS51450">
    <property type="entry name" value="LRR"/>
    <property type="match status" value="1"/>
</dbReference>
<keyword evidence="5" id="KW-0812">Transmembrane</keyword>
<accession>A0AAU9PQP1</accession>
<dbReference type="InterPro" id="IPR013210">
    <property type="entry name" value="LRR_N_plant-typ"/>
</dbReference>
<keyword evidence="4" id="KW-0433">Leucine-rich repeat</keyword>
<evidence type="ECO:0000256" key="1">
    <source>
        <dbReference type="ARBA" id="ARBA00004251"/>
    </source>
</evidence>
<proteinExistence type="inferred from homology"/>
<evidence type="ECO:0008006" key="19">
    <source>
        <dbReference type="Google" id="ProtNLM"/>
    </source>
</evidence>
<evidence type="ECO:0000256" key="8">
    <source>
        <dbReference type="ARBA" id="ARBA00022741"/>
    </source>
</evidence>
<dbReference type="Pfam" id="PF08263">
    <property type="entry name" value="LRRNT_2"/>
    <property type="match status" value="1"/>
</dbReference>
<evidence type="ECO:0000256" key="9">
    <source>
        <dbReference type="ARBA" id="ARBA00022840"/>
    </source>
</evidence>
<protein>
    <recommendedName>
        <fullName evidence="19">Leucine-rich repeat-containing N-terminal plant-type domain-containing protein</fullName>
    </recommendedName>
</protein>
<evidence type="ECO:0000256" key="10">
    <source>
        <dbReference type="ARBA" id="ARBA00022989"/>
    </source>
</evidence>
<dbReference type="SMART" id="SM00365">
    <property type="entry name" value="LRR_SD22"/>
    <property type="match status" value="5"/>
</dbReference>
<organism evidence="17 18">
    <name type="scientific">Lactuca virosa</name>
    <dbReference type="NCBI Taxonomy" id="75947"/>
    <lineage>
        <taxon>Eukaryota</taxon>
        <taxon>Viridiplantae</taxon>
        <taxon>Streptophyta</taxon>
        <taxon>Embryophyta</taxon>
        <taxon>Tracheophyta</taxon>
        <taxon>Spermatophyta</taxon>
        <taxon>Magnoliopsida</taxon>
        <taxon>eudicotyledons</taxon>
        <taxon>Gunneridae</taxon>
        <taxon>Pentapetalae</taxon>
        <taxon>asterids</taxon>
        <taxon>campanulids</taxon>
        <taxon>Asterales</taxon>
        <taxon>Asteraceae</taxon>
        <taxon>Cichorioideae</taxon>
        <taxon>Cichorieae</taxon>
        <taxon>Lactucinae</taxon>
        <taxon>Lactuca</taxon>
    </lineage>
</organism>
<dbReference type="Proteomes" id="UP001157418">
    <property type="component" value="Unassembled WGS sequence"/>
</dbReference>
<keyword evidence="10" id="KW-1133">Transmembrane helix</keyword>
<evidence type="ECO:0000256" key="2">
    <source>
        <dbReference type="ARBA" id="ARBA00009592"/>
    </source>
</evidence>
<evidence type="ECO:0000256" key="4">
    <source>
        <dbReference type="ARBA" id="ARBA00022614"/>
    </source>
</evidence>
<dbReference type="PANTHER" id="PTHR48063:SF103">
    <property type="entry name" value="LEUCINE-RICH RECEPTOR-LIKE KINASE FAMILY PROTEIN"/>
    <property type="match status" value="1"/>
</dbReference>
<evidence type="ECO:0000256" key="12">
    <source>
        <dbReference type="ARBA" id="ARBA00023170"/>
    </source>
</evidence>
<evidence type="ECO:0000256" key="13">
    <source>
        <dbReference type="ARBA" id="ARBA00023180"/>
    </source>
</evidence>
<dbReference type="EMBL" id="CAKMRJ010005745">
    <property type="protein sequence ID" value="CAH1452663.1"/>
    <property type="molecule type" value="Genomic_DNA"/>
</dbReference>
<dbReference type="AlphaFoldDB" id="A0AAU9PQP1"/>
<dbReference type="PRINTS" id="PR00019">
    <property type="entry name" value="LEURICHRPT"/>
</dbReference>
<keyword evidence="6 14" id="KW-0732">Signal</keyword>
<keyword evidence="3" id="KW-1003">Cell membrane</keyword>
<evidence type="ECO:0000256" key="6">
    <source>
        <dbReference type="ARBA" id="ARBA00022729"/>
    </source>
</evidence>
<keyword evidence="13" id="KW-0325">Glycoprotein</keyword>
<dbReference type="SMART" id="SM00369">
    <property type="entry name" value="LRR_TYP"/>
    <property type="match status" value="7"/>
</dbReference>
<dbReference type="Pfam" id="PF23598">
    <property type="entry name" value="LRR_14"/>
    <property type="match status" value="1"/>
</dbReference>
<keyword evidence="12" id="KW-0675">Receptor</keyword>
<dbReference type="InterPro" id="IPR032675">
    <property type="entry name" value="LRR_dom_sf"/>
</dbReference>
<comment type="subcellular location">
    <subcellularLocation>
        <location evidence="1">Cell membrane</location>
        <topology evidence="1">Single-pass type I membrane protein</topology>
    </subcellularLocation>
</comment>
<feature type="chain" id="PRO_5043964589" description="Leucine-rich repeat-containing N-terminal plant-type domain-containing protein" evidence="14">
    <location>
        <begin position="23"/>
        <end position="613"/>
    </location>
</feature>
<evidence type="ECO:0000256" key="7">
    <source>
        <dbReference type="ARBA" id="ARBA00022737"/>
    </source>
</evidence>
<keyword evidence="11" id="KW-0472">Membrane</keyword>
<keyword evidence="8" id="KW-0547">Nucleotide-binding</keyword>
<dbReference type="InterPro" id="IPR046956">
    <property type="entry name" value="RLP23-like"/>
</dbReference>
<feature type="domain" description="Leucine-rich repeat-containing N-terminal plant-type" evidence="15">
    <location>
        <begin position="32"/>
        <end position="73"/>
    </location>
</feature>
<evidence type="ECO:0000259" key="16">
    <source>
        <dbReference type="Pfam" id="PF23598"/>
    </source>
</evidence>
<dbReference type="SUPFAM" id="SSF52047">
    <property type="entry name" value="RNI-like"/>
    <property type="match status" value="1"/>
</dbReference>
<comment type="caution">
    <text evidence="17">The sequence shown here is derived from an EMBL/GenBank/DDBJ whole genome shotgun (WGS) entry which is preliminary data.</text>
</comment>
<dbReference type="InterPro" id="IPR001611">
    <property type="entry name" value="Leu-rich_rpt"/>
</dbReference>
<dbReference type="InterPro" id="IPR055414">
    <property type="entry name" value="LRR_R13L4/SHOC2-like"/>
</dbReference>
<evidence type="ECO:0000256" key="5">
    <source>
        <dbReference type="ARBA" id="ARBA00022692"/>
    </source>
</evidence>
<keyword evidence="9" id="KW-0067">ATP-binding</keyword>
<gene>
    <name evidence="17" type="ORF">LVIROSA_LOCUS37952</name>
</gene>
<feature type="signal peptide" evidence="14">
    <location>
        <begin position="1"/>
        <end position="22"/>
    </location>
</feature>
<keyword evidence="18" id="KW-1185">Reference proteome</keyword>
<dbReference type="SUPFAM" id="SSF52058">
    <property type="entry name" value="L domain-like"/>
    <property type="match status" value="1"/>
</dbReference>
<sequence length="613" mass="68999">MMNPCVFIIFSLLYLHLEPSTANQLVINKCSDNERDALLHFKSHLQDSHDSDHLPTWRADKHDCCTWEGVTCNNQTGHVTKLNLSGYNLEGEISQSLLNLSYLNNLYLSGNSFNGTIPTFIGSMTQLRYLDLSDNDFEGIIPRSVSSLTKLRALRLNLNNLNGTIPRFICSLTELRMLDLSYNSLYGTIPPEFGNLTNLEILVLSYAGRCRVENLDWLSHLSHMEILYMDGISLASQNHWVNVVLSIPKLFTLSLKGCELSQVMYPYSSFLNSSSSLISLVLGNNNLTSSMYHWMFPLTSNKLQYLYLSDNMLDGIPKYLGNLSSLENLIFDNNSAMIEFPVFLNNLSDEIRTLKNLFYLDISNNGILDTVHQDFWDMWPSQLRYLNLSSNSISGKAPDLSSAFDNNSVIDLSSNNFYGPISNVSSTVASLNLSRNKFYGGISFLCQIVHGNLSFVDLSHNFLSGQLPDCLWHFKELKVLNLGHNNLSGRLPPSIGSLIQLEALYLYENNFSGELPFSIKNCTSLTSLILWANKFSGNVPVWIGENLSGLYVLILRSNNFFGTIPLQLCRLANLQILDLSINNLHGSIPSCLNNFTSMMVYVFPLKISMLTMQ</sequence>
<evidence type="ECO:0000256" key="3">
    <source>
        <dbReference type="ARBA" id="ARBA00022475"/>
    </source>
</evidence>
<dbReference type="InterPro" id="IPR003591">
    <property type="entry name" value="Leu-rich_rpt_typical-subtyp"/>
</dbReference>
<keyword evidence="7" id="KW-0677">Repeat</keyword>
<dbReference type="Pfam" id="PF00560">
    <property type="entry name" value="LRR_1"/>
    <property type="match status" value="5"/>
</dbReference>
<dbReference type="FunFam" id="3.80.10.10:FF:000095">
    <property type="entry name" value="LRR receptor-like serine/threonine-protein kinase GSO1"/>
    <property type="match status" value="1"/>
</dbReference>